<dbReference type="Gene3D" id="1.10.260.40">
    <property type="entry name" value="lambda repressor-like DNA-binding domains"/>
    <property type="match status" value="1"/>
</dbReference>
<evidence type="ECO:0000259" key="1">
    <source>
        <dbReference type="PROSITE" id="PS50943"/>
    </source>
</evidence>
<comment type="caution">
    <text evidence="2">The sequence shown here is derived from an EMBL/GenBank/DDBJ whole genome shotgun (WGS) entry which is preliminary data.</text>
</comment>
<dbReference type="AlphaFoldDB" id="A0A9X3W803"/>
<name>A0A9X3W803_LACAM</name>
<feature type="domain" description="HTH cro/C1-type" evidence="1">
    <location>
        <begin position="8"/>
        <end position="61"/>
    </location>
</feature>
<sequence>MKISEASRKERKSLGLTQGQMIKESKISVTHYSKMENGQNRIFIDDLILILQLRGISITQFFKKYFPPNDNIDYSQISQELNQAFYDNDVKKAKELKLKILNTKHMSTELRDRANLIIAVLNAKDDKTDTAAVKQAMHDFFKHQEWMNDENAIVLLSNSIRKDNLNDVTRLVMMLIRKYKDLKEQSLIKQRRLATVGINYLYVLRKYFMDSDKVAFKILSWLESLATDPELCLLRELTLYFYFIYTNDDQAEGIKLILDQSGYKKISDNLPD</sequence>
<dbReference type="Pfam" id="PF01381">
    <property type="entry name" value="HTH_3"/>
    <property type="match status" value="1"/>
</dbReference>
<dbReference type="RefSeq" id="WP_271864740.1">
    <property type="nucleotide sequence ID" value="NZ_JAOTGR010000024.1"/>
</dbReference>
<dbReference type="InterPro" id="IPR001387">
    <property type="entry name" value="Cro/C1-type_HTH"/>
</dbReference>
<reference evidence="2" key="1">
    <citation type="journal article" date="2022" name="Microorganisms">
        <title>Antibiotic Susceptibility, Resistance Gene Determinants and Corresponding Genomic Regions in Lactobacillus amylovorus Isolates Derived from Wild Boars and Domestic Pigs.</title>
        <authorList>
            <person name="Moravkova M."/>
            <person name="Kostovova I."/>
            <person name="Kavanova K."/>
            <person name="Pechar R."/>
            <person name="Stanek S."/>
            <person name="Brychta A."/>
            <person name="Zeman M."/>
            <person name="Kubasova T."/>
        </authorList>
    </citation>
    <scope>NUCLEOTIDE SEQUENCE</scope>
    <source>
        <strain evidence="2">M490A</strain>
    </source>
</reference>
<dbReference type="SUPFAM" id="SSF47413">
    <property type="entry name" value="lambda repressor-like DNA-binding domains"/>
    <property type="match status" value="1"/>
</dbReference>
<dbReference type="CDD" id="cd00093">
    <property type="entry name" value="HTH_XRE"/>
    <property type="match status" value="1"/>
</dbReference>
<evidence type="ECO:0000313" key="2">
    <source>
        <dbReference type="EMBL" id="MDB6258887.1"/>
    </source>
</evidence>
<dbReference type="PROSITE" id="PS50943">
    <property type="entry name" value="HTH_CROC1"/>
    <property type="match status" value="1"/>
</dbReference>
<proteinExistence type="predicted"/>
<evidence type="ECO:0000313" key="3">
    <source>
        <dbReference type="Proteomes" id="UP001141981"/>
    </source>
</evidence>
<dbReference type="InterPro" id="IPR010982">
    <property type="entry name" value="Lambda_DNA-bd_dom_sf"/>
</dbReference>
<gene>
    <name evidence="2" type="ORF">ODU72_09505</name>
</gene>
<protein>
    <submittedName>
        <fullName evidence="2">Helix-turn-helix domain-containing protein</fullName>
    </submittedName>
</protein>
<dbReference type="Proteomes" id="UP001141981">
    <property type="component" value="Unassembled WGS sequence"/>
</dbReference>
<dbReference type="EMBL" id="JAOTGY010000025">
    <property type="protein sequence ID" value="MDB6258887.1"/>
    <property type="molecule type" value="Genomic_DNA"/>
</dbReference>
<organism evidence="2 3">
    <name type="scientific">Lactobacillus amylovorus</name>
    <dbReference type="NCBI Taxonomy" id="1604"/>
    <lineage>
        <taxon>Bacteria</taxon>
        <taxon>Bacillati</taxon>
        <taxon>Bacillota</taxon>
        <taxon>Bacilli</taxon>
        <taxon>Lactobacillales</taxon>
        <taxon>Lactobacillaceae</taxon>
        <taxon>Lactobacillus</taxon>
    </lineage>
</organism>
<dbReference type="GO" id="GO:0003677">
    <property type="term" value="F:DNA binding"/>
    <property type="evidence" value="ECO:0007669"/>
    <property type="project" value="InterPro"/>
</dbReference>
<accession>A0A9X3W803</accession>
<reference evidence="2" key="2">
    <citation type="submission" date="2022-10" db="EMBL/GenBank/DDBJ databases">
        <authorList>
            <person name="Kostovova I."/>
            <person name="Moravkova M."/>
            <person name="Pechar R."/>
        </authorList>
    </citation>
    <scope>NUCLEOTIDE SEQUENCE</scope>
    <source>
        <strain evidence="2">M490A</strain>
    </source>
</reference>